<dbReference type="OrthoDB" id="267336at2"/>
<dbReference type="InterPro" id="IPR043504">
    <property type="entry name" value="Peptidase_S1_PA_chymotrypsin"/>
</dbReference>
<feature type="signal peptide" evidence="2">
    <location>
        <begin position="1"/>
        <end position="19"/>
    </location>
</feature>
<evidence type="ECO:0000256" key="2">
    <source>
        <dbReference type="SAM" id="SignalP"/>
    </source>
</evidence>
<evidence type="ECO:0000313" key="5">
    <source>
        <dbReference type="Proteomes" id="UP000183002"/>
    </source>
</evidence>
<keyword evidence="5" id="KW-1185">Reference proteome</keyword>
<dbReference type="SUPFAM" id="SSF50494">
    <property type="entry name" value="Trypsin-like serine proteases"/>
    <property type="match status" value="1"/>
</dbReference>
<reference evidence="4 5" key="1">
    <citation type="submission" date="2016-10" db="EMBL/GenBank/DDBJ databases">
        <authorList>
            <person name="de Groot N.N."/>
        </authorList>
    </citation>
    <scope>NUCLEOTIDE SEQUENCE [LARGE SCALE GENOMIC DNA]</scope>
    <source>
        <strain evidence="4 5">CGMCC 1.10836</strain>
    </source>
</reference>
<dbReference type="PROSITE" id="PS00134">
    <property type="entry name" value="TRYPSIN_HIS"/>
    <property type="match status" value="1"/>
</dbReference>
<dbReference type="RefSeq" id="WP_050518738.1">
    <property type="nucleotide sequence ID" value="NZ_FOCO01000002.1"/>
</dbReference>
<dbReference type="EMBL" id="FOCO01000002">
    <property type="protein sequence ID" value="SEM77680.1"/>
    <property type="molecule type" value="Genomic_DNA"/>
</dbReference>
<dbReference type="AlphaFoldDB" id="A0A1H8B410"/>
<feature type="domain" description="Peptidase S1" evidence="3">
    <location>
        <begin position="44"/>
        <end position="245"/>
    </location>
</feature>
<dbReference type="InterPro" id="IPR009003">
    <property type="entry name" value="Peptidase_S1_PA"/>
</dbReference>
<sequence>MIRALTLTLALLLATPVTAQTGAQTGAQTSSLESLTRRDQVLGWEAVGRIDMGNGGYCTGTLIAPDLVLTAAHCLFDSRTQAPYDPAQIQFRAGLRDDKIIATGRVRRAVAHPGYPPFSPVTTNSIAHDVALLELSEPIPAGRAAPFAIAAAATGAQISVVSYARARDDAPSWQRSCNISKQDAAILSFDCDVDHGASGAPVFDLSMGRAKIISIISSGRREKTRTVSYGMRLPDHVDTLKAALRSGKGVILAKGDAPLAQIRRIGVGTQTGTSARFVKARTTP</sequence>
<dbReference type="PROSITE" id="PS50240">
    <property type="entry name" value="TRYPSIN_DOM"/>
    <property type="match status" value="1"/>
</dbReference>
<name>A0A1H8B410_9RHOB</name>
<dbReference type="PRINTS" id="PR00722">
    <property type="entry name" value="CHYMOTRYPSIN"/>
</dbReference>
<dbReference type="GO" id="GO:0006508">
    <property type="term" value="P:proteolysis"/>
    <property type="evidence" value="ECO:0007669"/>
    <property type="project" value="InterPro"/>
</dbReference>
<evidence type="ECO:0000259" key="3">
    <source>
        <dbReference type="PROSITE" id="PS50240"/>
    </source>
</evidence>
<dbReference type="STRING" id="1077947.SAMN05216227_1002116"/>
<dbReference type="InterPro" id="IPR001254">
    <property type="entry name" value="Trypsin_dom"/>
</dbReference>
<dbReference type="InterPro" id="IPR018114">
    <property type="entry name" value="TRYPSIN_HIS"/>
</dbReference>
<keyword evidence="1 2" id="KW-0732">Signal</keyword>
<dbReference type="InterPro" id="IPR001314">
    <property type="entry name" value="Peptidase_S1A"/>
</dbReference>
<dbReference type="Pfam" id="PF13365">
    <property type="entry name" value="Trypsin_2"/>
    <property type="match status" value="1"/>
</dbReference>
<dbReference type="PANTHER" id="PTHR15462:SF8">
    <property type="entry name" value="SERINE PROTEASE"/>
    <property type="match status" value="1"/>
</dbReference>
<evidence type="ECO:0000313" key="4">
    <source>
        <dbReference type="EMBL" id="SEM77680.1"/>
    </source>
</evidence>
<dbReference type="SMART" id="SM00020">
    <property type="entry name" value="Tryp_SPc"/>
    <property type="match status" value="1"/>
</dbReference>
<proteinExistence type="predicted"/>
<gene>
    <name evidence="4" type="ORF">SAMN05216227_1002116</name>
</gene>
<dbReference type="PANTHER" id="PTHR15462">
    <property type="entry name" value="SERINE PROTEASE"/>
    <property type="match status" value="1"/>
</dbReference>
<dbReference type="GO" id="GO:0004252">
    <property type="term" value="F:serine-type endopeptidase activity"/>
    <property type="evidence" value="ECO:0007669"/>
    <property type="project" value="InterPro"/>
</dbReference>
<feature type="chain" id="PRO_5010187360" evidence="2">
    <location>
        <begin position="20"/>
        <end position="284"/>
    </location>
</feature>
<protein>
    <submittedName>
        <fullName evidence="4">V8-like Glu-specific endopeptidase</fullName>
    </submittedName>
</protein>
<organism evidence="4 5">
    <name type="scientific">Pseudorhodobacter antarcticus</name>
    <dbReference type="NCBI Taxonomy" id="1077947"/>
    <lineage>
        <taxon>Bacteria</taxon>
        <taxon>Pseudomonadati</taxon>
        <taxon>Pseudomonadota</taxon>
        <taxon>Alphaproteobacteria</taxon>
        <taxon>Rhodobacterales</taxon>
        <taxon>Paracoccaceae</taxon>
        <taxon>Pseudorhodobacter</taxon>
    </lineage>
</organism>
<accession>A0A1H8B410</accession>
<dbReference type="InterPro" id="IPR050966">
    <property type="entry name" value="Glutamyl_endopeptidase"/>
</dbReference>
<dbReference type="Gene3D" id="2.40.10.10">
    <property type="entry name" value="Trypsin-like serine proteases"/>
    <property type="match status" value="2"/>
</dbReference>
<evidence type="ECO:0000256" key="1">
    <source>
        <dbReference type="ARBA" id="ARBA00022729"/>
    </source>
</evidence>
<dbReference type="Proteomes" id="UP000183002">
    <property type="component" value="Unassembled WGS sequence"/>
</dbReference>